<accession>A0A0A8URV3</accession>
<keyword evidence="4" id="KW-1185">Reference proteome</keyword>
<feature type="compositionally biased region" description="Basic and acidic residues" evidence="1">
    <location>
        <begin position="163"/>
        <end position="181"/>
    </location>
</feature>
<feature type="compositionally biased region" description="Basic residues" evidence="1">
    <location>
        <begin position="182"/>
        <end position="191"/>
    </location>
</feature>
<dbReference type="InterPro" id="IPR044929">
    <property type="entry name" value="DNA/RNA_non-sp_Endonuclease_sf"/>
</dbReference>
<evidence type="ECO:0000313" key="3">
    <source>
        <dbReference type="EMBL" id="CEK09494.1"/>
    </source>
</evidence>
<reference evidence="4" key="1">
    <citation type="submission" date="2014-09" db="EMBL/GenBank/DDBJ databases">
        <authorList>
            <person name="Gomez-Valero L."/>
        </authorList>
    </citation>
    <scope>NUCLEOTIDE SEQUENCE [LARGE SCALE GENOMIC DNA]</scope>
    <source>
        <strain evidence="4">ATCC35250</strain>
    </source>
</reference>
<dbReference type="EMBL" id="LN681225">
    <property type="protein sequence ID" value="CEK09494.1"/>
    <property type="molecule type" value="Genomic_DNA"/>
</dbReference>
<proteinExistence type="predicted"/>
<sequence>MAMLLSTRSVLIFCVFMFVQIQAFLSMLAKQPANYELDAAEWFDITEWYSQSDDDTKNYLVQGLALHSQINKVLIHTHLALNSSYVDVFNQLQREALSTAKAKFIQRTKKNLPQIDELELNDIQWLELLRRFSRNNSSRLTTSFLIHHLSEIHPTFVKSITKQQKETAHPRQAKPTRDHSHLQPKAKRRKYDGKADISSNCLILEDDSRNQDLHVPLAKQGVRVTSLKRGTPEKHYSDVRRTPGGRKIGLFWTHKTKGRRLDFFKPLTPSPKKVALTQTAQDVNRKIPQLRLFCNDEPIYFKATLEKLEQREPTRRFGQNQLTGVSCQSLFAAYNPTIIIERCSKYHWSHLIAHYFGGDQSITNLVPTTSAANYNILDVIEHFIAKKLIDDKVAEVNICVEPIYDDNPHIPSNLKFSLTWVENDKTHEEIIRISPRSQERFTRATLQSIHFIREQFKNLVIKESTADIVLEESSGLTL</sequence>
<dbReference type="Pfam" id="PF13930">
    <property type="entry name" value="Endonuclea_NS_2"/>
    <property type="match status" value="1"/>
</dbReference>
<name>A0A0A8URV3_LEGHA</name>
<organism evidence="3 4">
    <name type="scientific">Legionella hackeliae</name>
    <dbReference type="NCBI Taxonomy" id="449"/>
    <lineage>
        <taxon>Bacteria</taxon>
        <taxon>Pseudomonadati</taxon>
        <taxon>Pseudomonadota</taxon>
        <taxon>Gammaproteobacteria</taxon>
        <taxon>Legionellales</taxon>
        <taxon>Legionellaceae</taxon>
        <taxon>Legionella</taxon>
    </lineage>
</organism>
<dbReference type="HOGENOM" id="CLU_570842_0_0_6"/>
<feature type="region of interest" description="Disordered" evidence="1">
    <location>
        <begin position="160"/>
        <end position="193"/>
    </location>
</feature>
<dbReference type="Proteomes" id="UP000032803">
    <property type="component" value="Chromosome I"/>
</dbReference>
<gene>
    <name evidence="3" type="ORF">LHA_0391</name>
</gene>
<dbReference type="STRING" id="449.LHA_0391"/>
<protein>
    <recommendedName>
        <fullName evidence="2">Type VII secretion system protein EssD-like domain-containing protein</fullName>
    </recommendedName>
</protein>
<feature type="domain" description="Type VII secretion system protein EssD-like" evidence="2">
    <location>
        <begin position="341"/>
        <end position="416"/>
    </location>
</feature>
<dbReference type="Gene3D" id="3.40.570.10">
    <property type="entry name" value="Extracellular Endonuclease, subunit A"/>
    <property type="match status" value="1"/>
</dbReference>
<dbReference type="AlphaFoldDB" id="A0A0A8URV3"/>
<dbReference type="KEGG" id="lha:LHA_0391"/>
<evidence type="ECO:0000259" key="2">
    <source>
        <dbReference type="Pfam" id="PF13930"/>
    </source>
</evidence>
<evidence type="ECO:0000313" key="4">
    <source>
        <dbReference type="Proteomes" id="UP000032803"/>
    </source>
</evidence>
<evidence type="ECO:0000256" key="1">
    <source>
        <dbReference type="SAM" id="MobiDB-lite"/>
    </source>
</evidence>
<dbReference type="InterPro" id="IPR044927">
    <property type="entry name" value="Endonuclea_NS_2"/>
</dbReference>